<dbReference type="Pfam" id="PF13424">
    <property type="entry name" value="TPR_12"/>
    <property type="match status" value="1"/>
</dbReference>
<dbReference type="PROSITE" id="PS00108">
    <property type="entry name" value="PROTEIN_KINASE_ST"/>
    <property type="match status" value="1"/>
</dbReference>
<dbReference type="GO" id="GO:0005524">
    <property type="term" value="F:ATP binding"/>
    <property type="evidence" value="ECO:0007669"/>
    <property type="project" value="UniProtKB-UniRule"/>
</dbReference>
<keyword evidence="3 8" id="KW-0418">Kinase</keyword>
<dbReference type="PANTHER" id="PTHR43289">
    <property type="entry name" value="MITOGEN-ACTIVATED PROTEIN KINASE KINASE KINASE 20-RELATED"/>
    <property type="match status" value="1"/>
</dbReference>
<dbReference type="PROSITE" id="PS00107">
    <property type="entry name" value="PROTEIN_KINASE_ATP"/>
    <property type="match status" value="1"/>
</dbReference>
<dbReference type="GO" id="GO:0004674">
    <property type="term" value="F:protein serine/threonine kinase activity"/>
    <property type="evidence" value="ECO:0007669"/>
    <property type="project" value="UniProtKB-EC"/>
</dbReference>
<reference evidence="8 9" key="1">
    <citation type="submission" date="2020-08" db="EMBL/GenBank/DDBJ databases">
        <title>Genomic Encyclopedia of Type Strains, Phase IV (KMG-IV): sequencing the most valuable type-strain genomes for metagenomic binning, comparative biology and taxonomic classification.</title>
        <authorList>
            <person name="Goeker M."/>
        </authorList>
    </citation>
    <scope>NUCLEOTIDE SEQUENCE [LARGE SCALE GENOMIC DNA]</scope>
    <source>
        <strain evidence="8 9">DSM 24163</strain>
    </source>
</reference>
<evidence type="ECO:0000259" key="7">
    <source>
        <dbReference type="PROSITE" id="PS50011"/>
    </source>
</evidence>
<feature type="repeat" description="TPR" evidence="5">
    <location>
        <begin position="655"/>
        <end position="688"/>
    </location>
</feature>
<dbReference type="InterPro" id="IPR008271">
    <property type="entry name" value="Ser/Thr_kinase_AS"/>
</dbReference>
<dbReference type="Pfam" id="PF13374">
    <property type="entry name" value="TPR_10"/>
    <property type="match status" value="1"/>
</dbReference>
<evidence type="ECO:0000256" key="4">
    <source>
        <dbReference type="ARBA" id="ARBA00022840"/>
    </source>
</evidence>
<evidence type="ECO:0000256" key="2">
    <source>
        <dbReference type="ARBA" id="ARBA00022741"/>
    </source>
</evidence>
<dbReference type="AlphaFoldDB" id="A0A7W8D2N1"/>
<dbReference type="Proteomes" id="UP000521199">
    <property type="component" value="Unassembled WGS sequence"/>
</dbReference>
<name>A0A7W8D2N1_9GAMM</name>
<feature type="binding site" evidence="6">
    <location>
        <position position="109"/>
    </location>
    <ligand>
        <name>ATP</name>
        <dbReference type="ChEBI" id="CHEBI:30616"/>
    </ligand>
</feature>
<keyword evidence="5" id="KW-0802">TPR repeat</keyword>
<keyword evidence="4 6" id="KW-0067">ATP-binding</keyword>
<comment type="caution">
    <text evidence="8">The sequence shown here is derived from an EMBL/GenBank/DDBJ whole genome shotgun (WGS) entry which is preliminary data.</text>
</comment>
<organism evidence="8 9">
    <name type="scientific">Chiayiivirga flava</name>
    <dbReference type="NCBI Taxonomy" id="659595"/>
    <lineage>
        <taxon>Bacteria</taxon>
        <taxon>Pseudomonadati</taxon>
        <taxon>Pseudomonadota</taxon>
        <taxon>Gammaproteobacteria</taxon>
        <taxon>Lysobacterales</taxon>
        <taxon>Lysobacteraceae</taxon>
        <taxon>Chiayiivirga</taxon>
    </lineage>
</organism>
<sequence>MSATHWQRLEALFDEGIELDPSLREAWLASLDIDDALRSELRAMLAADGSTGGLTGRLGAAVADATELPLAGQRLGPYRLVSELGAGGMGLVFLAERADEQFRQQVAIKLIRGFASSQAADQLRHERQLLAELDHPNIARLLDGGETVQGQPYLVMEYVRGEPVVVAARTRGLDLPTRLRLVRDLAFAVHYAHQRLIVHRDIKPANVLLREDGRPVLLDFGIAKLVDPDNLGSGLTQQWFTPAYASPEQRRGQPVSTATDIYALGLLLFELLTDTAPQPDADGELRAPSAVAAGHRRTLRGDLDRIVARATAGEPGARYASAEALAQDIERHLDGRPILAAPDRVGYRLGKFLRRHPFGVAAAAAAVLLLAGFAWRLVEERDRALQAEAVAQAESAAAASATDFLVGLFSEADPEKGRAAAAMTPVELIDRGRERLAERDDMPAAQRGRLLGTLGSIYRNLGQPEKATAALEQAVADARRGGADRDALIDLLAALASARDLRGEYAAGIDALTEALTLARGSDDAERDINLLESLGMLRMRSGDGAGAIAALEQARSVARARFGEGSVQGAQVDVTVAETQAAGGDVDRAVATVEPAIAQLRAAMPAGAPQLMGMLTTQASIYRQAGRYDDAERILQEVLQYRSALLRNDSILIANVHSELGSVYYDQGRTQEAATQFLRTLEVNRRVLAPDDPSLAMDYNNVASMYEEIGDFERAEPMMRTALGIVEQTPDEHRLELANYRQNLGRLLMLRGKAEEALHYIGMEVEGDDLEVLRRQRARRLLQLADWNRRFGDVAQARQRLDDVEASIDDLGGREGGAWAAVLRQRGLLAQREGDLAAAQTHLEAAHAHWAGLFGETFIGCGEVALELADVALARGRRDEARRRLDEARTILDPLLVPDAALRTQLQALRERLGGA</sequence>
<protein>
    <submittedName>
        <fullName evidence="8">Serine/threonine-protein kinase</fullName>
        <ecNumber evidence="8">2.7.11.1</ecNumber>
    </submittedName>
</protein>
<dbReference type="InterPro" id="IPR000719">
    <property type="entry name" value="Prot_kinase_dom"/>
</dbReference>
<proteinExistence type="predicted"/>
<evidence type="ECO:0000256" key="1">
    <source>
        <dbReference type="ARBA" id="ARBA00022679"/>
    </source>
</evidence>
<dbReference type="SUPFAM" id="SSF48452">
    <property type="entry name" value="TPR-like"/>
    <property type="match status" value="2"/>
</dbReference>
<dbReference type="Gene3D" id="3.30.200.20">
    <property type="entry name" value="Phosphorylase Kinase, domain 1"/>
    <property type="match status" value="1"/>
</dbReference>
<evidence type="ECO:0000313" key="8">
    <source>
        <dbReference type="EMBL" id="MBB5206845.1"/>
    </source>
</evidence>
<evidence type="ECO:0000256" key="5">
    <source>
        <dbReference type="PROSITE-ProRule" id="PRU00339"/>
    </source>
</evidence>
<keyword evidence="1 8" id="KW-0808">Transferase</keyword>
<dbReference type="CDD" id="cd14014">
    <property type="entry name" value="STKc_PknB_like"/>
    <property type="match status" value="1"/>
</dbReference>
<feature type="domain" description="Protein kinase" evidence="7">
    <location>
        <begin position="78"/>
        <end position="339"/>
    </location>
</feature>
<dbReference type="InterPro" id="IPR011990">
    <property type="entry name" value="TPR-like_helical_dom_sf"/>
</dbReference>
<accession>A0A7W8D2N1</accession>
<dbReference type="Gene3D" id="1.10.510.10">
    <property type="entry name" value="Transferase(Phosphotransferase) domain 1"/>
    <property type="match status" value="1"/>
</dbReference>
<evidence type="ECO:0000256" key="6">
    <source>
        <dbReference type="PROSITE-ProRule" id="PRU10141"/>
    </source>
</evidence>
<evidence type="ECO:0000256" key="3">
    <source>
        <dbReference type="ARBA" id="ARBA00022777"/>
    </source>
</evidence>
<dbReference type="InterPro" id="IPR011009">
    <property type="entry name" value="Kinase-like_dom_sf"/>
</dbReference>
<evidence type="ECO:0000313" key="9">
    <source>
        <dbReference type="Proteomes" id="UP000521199"/>
    </source>
</evidence>
<dbReference type="PANTHER" id="PTHR43289:SF34">
    <property type="entry name" value="SERINE_THREONINE-PROTEIN KINASE YBDM-RELATED"/>
    <property type="match status" value="1"/>
</dbReference>
<dbReference type="PROSITE" id="PS50005">
    <property type="entry name" value="TPR"/>
    <property type="match status" value="1"/>
</dbReference>
<keyword evidence="2 6" id="KW-0547">Nucleotide-binding</keyword>
<dbReference type="Gene3D" id="1.25.40.10">
    <property type="entry name" value="Tetratricopeptide repeat domain"/>
    <property type="match status" value="3"/>
</dbReference>
<gene>
    <name evidence="8" type="ORF">HNQ52_000361</name>
</gene>
<dbReference type="Pfam" id="PF13181">
    <property type="entry name" value="TPR_8"/>
    <property type="match status" value="1"/>
</dbReference>
<dbReference type="SMART" id="SM00028">
    <property type="entry name" value="TPR"/>
    <property type="match status" value="8"/>
</dbReference>
<dbReference type="PROSITE" id="PS50011">
    <property type="entry name" value="PROTEIN_KINASE_DOM"/>
    <property type="match status" value="1"/>
</dbReference>
<dbReference type="InterPro" id="IPR019734">
    <property type="entry name" value="TPR_rpt"/>
</dbReference>
<dbReference type="RefSeq" id="WP_183959201.1">
    <property type="nucleotide sequence ID" value="NZ_JACHHP010000001.1"/>
</dbReference>
<dbReference type="EC" id="2.7.11.1" evidence="8"/>
<dbReference type="SMART" id="SM00220">
    <property type="entry name" value="S_TKc"/>
    <property type="match status" value="1"/>
</dbReference>
<dbReference type="EMBL" id="JACHHP010000001">
    <property type="protein sequence ID" value="MBB5206845.1"/>
    <property type="molecule type" value="Genomic_DNA"/>
</dbReference>
<dbReference type="Pfam" id="PF00069">
    <property type="entry name" value="Pkinase"/>
    <property type="match status" value="1"/>
</dbReference>
<dbReference type="SUPFAM" id="SSF56112">
    <property type="entry name" value="Protein kinase-like (PK-like)"/>
    <property type="match status" value="1"/>
</dbReference>
<dbReference type="InterPro" id="IPR017441">
    <property type="entry name" value="Protein_kinase_ATP_BS"/>
</dbReference>
<keyword evidence="9" id="KW-1185">Reference proteome</keyword>